<dbReference type="Proteomes" id="UP000327044">
    <property type="component" value="Unassembled WGS sequence"/>
</dbReference>
<evidence type="ECO:0000313" key="2">
    <source>
        <dbReference type="Proteomes" id="UP000327044"/>
    </source>
</evidence>
<dbReference type="PANTHER" id="PTHR33480:SF5">
    <property type="entry name" value="SI:DKEY-51D8.9"/>
    <property type="match status" value="1"/>
</dbReference>
<proteinExistence type="predicted"/>
<reference evidence="1 2" key="1">
    <citation type="journal article" date="2018" name="Elife">
        <title>Firefly genomes illuminate parallel origins of bioluminescence in beetles.</title>
        <authorList>
            <person name="Fallon T.R."/>
            <person name="Lower S.E."/>
            <person name="Chang C.H."/>
            <person name="Bessho-Uehara M."/>
            <person name="Martin G.J."/>
            <person name="Bewick A.J."/>
            <person name="Behringer M."/>
            <person name="Debat H.J."/>
            <person name="Wong I."/>
            <person name="Day J.C."/>
            <person name="Suvorov A."/>
            <person name="Silva C.J."/>
            <person name="Stanger-Hall K.F."/>
            <person name="Hall D.W."/>
            <person name="Schmitz R.J."/>
            <person name="Nelson D.R."/>
            <person name="Lewis S.M."/>
            <person name="Shigenobu S."/>
            <person name="Bybee S.M."/>
            <person name="Larracuente A.M."/>
            <person name="Oba Y."/>
            <person name="Weng J.K."/>
        </authorList>
    </citation>
    <scope>NUCLEOTIDE SEQUENCE [LARGE SCALE GENOMIC DNA]</scope>
    <source>
        <strain evidence="1">1611_PpyrPB1</strain>
        <tissue evidence="1">Whole body</tissue>
    </source>
</reference>
<name>A0A5N4B058_PHOPY</name>
<evidence type="ECO:0000313" key="1">
    <source>
        <dbReference type="EMBL" id="KAB0802987.1"/>
    </source>
</evidence>
<comment type="caution">
    <text evidence="1">The sequence shown here is derived from an EMBL/GenBank/DDBJ whole genome shotgun (WGS) entry which is preliminary data.</text>
</comment>
<dbReference type="PANTHER" id="PTHR33480">
    <property type="entry name" value="SET DOMAIN-CONTAINING PROTEIN-RELATED"/>
    <property type="match status" value="1"/>
</dbReference>
<dbReference type="InParanoid" id="A0A5N4B058"/>
<dbReference type="AlphaFoldDB" id="A0A5N4B058"/>
<dbReference type="EMBL" id="VVIM01000002">
    <property type="protein sequence ID" value="KAB0802987.1"/>
    <property type="molecule type" value="Genomic_DNA"/>
</dbReference>
<accession>A0A5N4B058</accession>
<sequence length="473" mass="53647">MIIRDIEDNAPAPIATTTAHRFSDNQLVPSTVQLADKAVLEGQMVPDTNLFEFDNGTNKDPNTDNIEYYVVEENTIDIDHNESFSFTSQPLDRPCLEQIVPHSDVFNEFDTSTSEDQNVSFFVITDHSYTRTCIRDNKESYHVAPTTNGSSISSTPIRTPYVYYDRSRIVLPNNAQNLNEAVGALPVTLSDSSKTRTFFCIYCKKHYAKFPQHLMVSHKNEPAVSQFMALPLGCPERRRLIETIRRNGDYMHNTESIHNSGNFYVARRSYGNYNSLNYLPCPSCKGFFKKSTLRLHHKKCGGENVGGKKSIHLGRSISRQLHAKACFTLRTRIFPILRDDECVNIIRYDFLAITLANYWCAMYADSHFDEMIRARLRLIGRLLLAVKSLGNSVTDFCSIMIPTKYDVVVAAINKVAGLNEQGTIYKAPTTATMLTTICKKAADIWQIECIKLNDFGKKKDAENFLHLFKYSSA</sequence>
<gene>
    <name evidence="1" type="ORF">PPYR_05173</name>
</gene>
<keyword evidence="2" id="KW-1185">Reference proteome</keyword>
<organism evidence="1 2">
    <name type="scientific">Photinus pyralis</name>
    <name type="common">Common eastern firefly</name>
    <name type="synonym">Lampyris pyralis</name>
    <dbReference type="NCBI Taxonomy" id="7054"/>
    <lineage>
        <taxon>Eukaryota</taxon>
        <taxon>Metazoa</taxon>
        <taxon>Ecdysozoa</taxon>
        <taxon>Arthropoda</taxon>
        <taxon>Hexapoda</taxon>
        <taxon>Insecta</taxon>
        <taxon>Pterygota</taxon>
        <taxon>Neoptera</taxon>
        <taxon>Endopterygota</taxon>
        <taxon>Coleoptera</taxon>
        <taxon>Polyphaga</taxon>
        <taxon>Elateriformia</taxon>
        <taxon>Elateroidea</taxon>
        <taxon>Lampyridae</taxon>
        <taxon>Lampyrinae</taxon>
        <taxon>Photinus</taxon>
    </lineage>
</organism>
<protein>
    <submittedName>
        <fullName evidence="1">Uncharacterized protein</fullName>
    </submittedName>
</protein>